<proteinExistence type="predicted"/>
<evidence type="ECO:0000256" key="1">
    <source>
        <dbReference type="SAM" id="Phobius"/>
    </source>
</evidence>
<evidence type="ECO:0008006" key="3">
    <source>
        <dbReference type="Google" id="ProtNLM"/>
    </source>
</evidence>
<name>A0A0W8G9M4_9ZZZZ</name>
<keyword evidence="1" id="KW-0472">Membrane</keyword>
<gene>
    <name evidence="2" type="ORF">ASZ90_000270</name>
</gene>
<sequence>MSLNRLVYEGEEIRFRTGKHWVVFAKAAIYLLLAVAAWSSEDLLRGLLTFKAPEEIEKFLPRIISVTVWVIRYSLFFVFGLMAFLRLFSFFTLRVAVTPKRLICDDAVFGSFSMDLSKIESVKSEPGIFGGLFGYGKVVLTATSSQRLTVSNLSHPHVFEKELFAAK</sequence>
<comment type="caution">
    <text evidence="2">The sequence shown here is derived from an EMBL/GenBank/DDBJ whole genome shotgun (WGS) entry which is preliminary data.</text>
</comment>
<dbReference type="EMBL" id="LNQE01000030">
    <property type="protein sequence ID" value="KUG29831.1"/>
    <property type="molecule type" value="Genomic_DNA"/>
</dbReference>
<feature type="transmembrane region" description="Helical" evidence="1">
    <location>
        <begin position="21"/>
        <end position="39"/>
    </location>
</feature>
<evidence type="ECO:0000313" key="2">
    <source>
        <dbReference type="EMBL" id="KUG29831.1"/>
    </source>
</evidence>
<feature type="transmembrane region" description="Helical" evidence="1">
    <location>
        <begin position="59"/>
        <end position="85"/>
    </location>
</feature>
<keyword evidence="1" id="KW-0812">Transmembrane</keyword>
<keyword evidence="1" id="KW-1133">Transmembrane helix</keyword>
<organism evidence="2">
    <name type="scientific">hydrocarbon metagenome</name>
    <dbReference type="NCBI Taxonomy" id="938273"/>
    <lineage>
        <taxon>unclassified sequences</taxon>
        <taxon>metagenomes</taxon>
        <taxon>ecological metagenomes</taxon>
    </lineage>
</organism>
<dbReference type="AlphaFoldDB" id="A0A0W8G9M4"/>
<accession>A0A0W8G9M4</accession>
<protein>
    <recommendedName>
        <fullName evidence="3">DUF304 domain-containing protein</fullName>
    </recommendedName>
</protein>
<reference evidence="2" key="1">
    <citation type="journal article" date="2015" name="Proc. Natl. Acad. Sci. U.S.A.">
        <title>Networks of energetic and metabolic interactions define dynamics in microbial communities.</title>
        <authorList>
            <person name="Embree M."/>
            <person name="Liu J.K."/>
            <person name="Al-Bassam M.M."/>
            <person name="Zengler K."/>
        </authorList>
    </citation>
    <scope>NUCLEOTIDE SEQUENCE</scope>
</reference>